<dbReference type="Proteomes" id="UP001642483">
    <property type="component" value="Unassembled WGS sequence"/>
</dbReference>
<evidence type="ECO:0000256" key="2">
    <source>
        <dbReference type="ARBA" id="ARBA00006842"/>
    </source>
</evidence>
<sequence length="167" mass="19482">MAARQAVIKPVEWAKLQERIAPAMKGKFNTFKNKSDAVLANYMKTQEKKLTIDWGFYHQSIANKALVQDFEKKMKAFQVPKPVDTKSAILEKNIKEDNEKVVQFIKEGDESLSDVYEELNRLNSLPPFEQMTQEDVYMQFKSLRPNYEKYPAWPHVATPEDMLPKPR</sequence>
<evidence type="ECO:0000256" key="4">
    <source>
        <dbReference type="ARBA" id="ARBA00022547"/>
    </source>
</evidence>
<evidence type="ECO:0000256" key="3">
    <source>
        <dbReference type="ARBA" id="ARBA00022448"/>
    </source>
</evidence>
<evidence type="ECO:0000313" key="11">
    <source>
        <dbReference type="EMBL" id="CAK8697926.1"/>
    </source>
</evidence>
<evidence type="ECO:0000256" key="5">
    <source>
        <dbReference type="ARBA" id="ARBA00022781"/>
    </source>
</evidence>
<comment type="caution">
    <text evidence="11">The sequence shown here is derived from an EMBL/GenBank/DDBJ whole genome shotgun (WGS) entry which is preliminary data.</text>
</comment>
<evidence type="ECO:0000256" key="7">
    <source>
        <dbReference type="ARBA" id="ARBA00023065"/>
    </source>
</evidence>
<keyword evidence="4" id="KW-0138">CF(0)</keyword>
<organism evidence="11 12">
    <name type="scientific">Clavelina lepadiformis</name>
    <name type="common">Light-bulb sea squirt</name>
    <name type="synonym">Ascidia lepadiformis</name>
    <dbReference type="NCBI Taxonomy" id="159417"/>
    <lineage>
        <taxon>Eukaryota</taxon>
        <taxon>Metazoa</taxon>
        <taxon>Chordata</taxon>
        <taxon>Tunicata</taxon>
        <taxon>Ascidiacea</taxon>
        <taxon>Aplousobranchia</taxon>
        <taxon>Clavelinidae</taxon>
        <taxon>Clavelina</taxon>
    </lineage>
</organism>
<keyword evidence="3 10" id="KW-0813">Transport</keyword>
<comment type="similarity">
    <text evidence="2 10">Belongs to the ATPase d subunit family.</text>
</comment>
<keyword evidence="6 10" id="KW-0999">Mitochondrion inner membrane</keyword>
<evidence type="ECO:0000313" key="12">
    <source>
        <dbReference type="Proteomes" id="UP001642483"/>
    </source>
</evidence>
<evidence type="ECO:0000256" key="9">
    <source>
        <dbReference type="ARBA" id="ARBA00023136"/>
    </source>
</evidence>
<dbReference type="PIRSF" id="PIRSF005514">
    <property type="entry name" value="ATPase_F0_D_mt"/>
    <property type="match status" value="1"/>
</dbReference>
<dbReference type="EMBL" id="CAWYQH010000174">
    <property type="protein sequence ID" value="CAK8697926.1"/>
    <property type="molecule type" value="Genomic_DNA"/>
</dbReference>
<comment type="function">
    <text evidence="10">Mitochondrial membrane ATP synthase (F(1)F(0) ATP synthase or Complex V) produces ATP from ADP in the presence of a proton gradient across the membrane which is generated by electron transport complexes of the respiratory chain. F-type ATPases consist of two structural domains, F(1) - containing the extramembraneous catalytic core, and F(0) - containing the membrane proton channel, linked together by a central stalk and a peripheral stalk. During catalysis, ATP synthesis in the catalytic domain of F(1) is coupled via a rotary mechanism of the central stalk subunits to proton translocation.</text>
</comment>
<evidence type="ECO:0000256" key="10">
    <source>
        <dbReference type="PIRNR" id="PIRNR005514"/>
    </source>
</evidence>
<dbReference type="InterPro" id="IPR036228">
    <property type="entry name" value="ATP_synth_F0_dsu_sf_mt"/>
</dbReference>
<dbReference type="Pfam" id="PF05873">
    <property type="entry name" value="Mt_ATP-synt_D"/>
    <property type="match status" value="1"/>
</dbReference>
<reference evidence="11 12" key="1">
    <citation type="submission" date="2024-02" db="EMBL/GenBank/DDBJ databases">
        <authorList>
            <person name="Daric V."/>
            <person name="Darras S."/>
        </authorList>
    </citation>
    <scope>NUCLEOTIDE SEQUENCE [LARGE SCALE GENOMIC DNA]</scope>
</reference>
<keyword evidence="8 10" id="KW-0496">Mitochondrion</keyword>
<dbReference type="InterPro" id="IPR008689">
    <property type="entry name" value="ATP_synth_F0_dsu_mt"/>
</dbReference>
<dbReference type="Gene3D" id="6.10.280.70">
    <property type="match status" value="1"/>
</dbReference>
<keyword evidence="5 10" id="KW-0375">Hydrogen ion transport</keyword>
<comment type="subcellular location">
    <subcellularLocation>
        <location evidence="1 10">Mitochondrion inner membrane</location>
    </subcellularLocation>
</comment>
<keyword evidence="9 10" id="KW-0472">Membrane</keyword>
<protein>
    <recommendedName>
        <fullName evidence="10">ATP synthase subunit d, mitochondrial</fullName>
    </recommendedName>
</protein>
<proteinExistence type="inferred from homology"/>
<keyword evidence="12" id="KW-1185">Reference proteome</keyword>
<dbReference type="SUPFAM" id="SSF161065">
    <property type="entry name" value="ATP synthase D chain-like"/>
    <property type="match status" value="1"/>
</dbReference>
<dbReference type="PANTHER" id="PTHR12700">
    <property type="entry name" value="ATP SYNTHASE SUBUNIT D, MITOCHONDRIAL"/>
    <property type="match status" value="1"/>
</dbReference>
<name>A0ABP0H1N7_CLALP</name>
<gene>
    <name evidence="11" type="ORF">CVLEPA_LOCUS31409</name>
</gene>
<evidence type="ECO:0000256" key="1">
    <source>
        <dbReference type="ARBA" id="ARBA00004273"/>
    </source>
</evidence>
<keyword evidence="7 10" id="KW-0406">Ion transport</keyword>
<evidence type="ECO:0000256" key="6">
    <source>
        <dbReference type="ARBA" id="ARBA00022792"/>
    </source>
</evidence>
<evidence type="ECO:0000256" key="8">
    <source>
        <dbReference type="ARBA" id="ARBA00023128"/>
    </source>
</evidence>
<accession>A0ABP0H1N7</accession>